<evidence type="ECO:0000256" key="7">
    <source>
        <dbReference type="ARBA" id="ARBA00023136"/>
    </source>
</evidence>
<comment type="catalytic activity">
    <reaction evidence="8">
        <text>a 1,2-diacyl-sn-glycero-3-phospho-L-serine(in) = a 1,2-diacyl-sn-glycero-3-phospho-L-serine(out)</text>
        <dbReference type="Rhea" id="RHEA:38663"/>
        <dbReference type="ChEBI" id="CHEBI:57262"/>
    </reaction>
</comment>
<evidence type="ECO:0000313" key="12">
    <source>
        <dbReference type="Proteomes" id="UP000558488"/>
    </source>
</evidence>
<evidence type="ECO:0000256" key="5">
    <source>
        <dbReference type="ARBA" id="ARBA00022703"/>
    </source>
</evidence>
<dbReference type="InterPro" id="IPR050895">
    <property type="entry name" value="XK-related_scramblase"/>
</dbReference>
<keyword evidence="7 9" id="KW-0472">Membrane</keyword>
<comment type="caution">
    <text evidence="9">Lacks conserved residue(s) required for the propagation of feature annotation.</text>
</comment>
<dbReference type="Proteomes" id="UP000558488">
    <property type="component" value="Unassembled WGS sequence"/>
</dbReference>
<evidence type="ECO:0000256" key="4">
    <source>
        <dbReference type="ARBA" id="ARBA00022692"/>
    </source>
</evidence>
<comment type="similarity">
    <text evidence="2 9">Belongs to the XK family.</text>
</comment>
<evidence type="ECO:0000256" key="1">
    <source>
        <dbReference type="ARBA" id="ARBA00004651"/>
    </source>
</evidence>
<keyword evidence="5" id="KW-0053">Apoptosis</keyword>
<keyword evidence="3" id="KW-1003">Cell membrane</keyword>
<name>A0A7J8ADP4_PIPKU</name>
<gene>
    <name evidence="11" type="ORF">mPipKuh1_018897</name>
</gene>
<dbReference type="Pfam" id="PF09815">
    <property type="entry name" value="XK-related"/>
    <property type="match status" value="1"/>
</dbReference>
<feature type="transmembrane region" description="Helical" evidence="9">
    <location>
        <begin position="12"/>
        <end position="32"/>
    </location>
</feature>
<evidence type="ECO:0000256" key="6">
    <source>
        <dbReference type="ARBA" id="ARBA00022989"/>
    </source>
</evidence>
<evidence type="ECO:0000256" key="8">
    <source>
        <dbReference type="ARBA" id="ARBA00024479"/>
    </source>
</evidence>
<dbReference type="GO" id="GO:0070782">
    <property type="term" value="P:phosphatidylserine exposure on apoptotic cell surface"/>
    <property type="evidence" value="ECO:0007669"/>
    <property type="project" value="TreeGrafter"/>
</dbReference>
<protein>
    <recommendedName>
        <fullName evidence="9">XK-related protein</fullName>
    </recommendedName>
</protein>
<dbReference type="PANTHER" id="PTHR16024">
    <property type="entry name" value="XK-RELATED PROTEIN"/>
    <property type="match status" value="1"/>
</dbReference>
<comment type="subcellular location">
    <subcellularLocation>
        <location evidence="1">Cell membrane</location>
        <topology evidence="1">Multi-pass membrane protein</topology>
    </subcellularLocation>
    <subcellularLocation>
        <location evidence="9">Membrane</location>
        <topology evidence="9">Multi-pass membrane protein</topology>
    </subcellularLocation>
</comment>
<dbReference type="AlphaFoldDB" id="A0A7J8ADP4"/>
<sequence length="350" mass="36973">MPCSLRAILLRDLVLGVLGVSAFLVHLGADLWAVSQYVLSGCYLWAALVLSLLGVASVALQVFSWIWLRADPAGLHAAPRSVRCLALLHLLQLGFLYRCLQGLQQGLLVWQQETPSQFDLAYADFLSLDISMLRLFETFLERTPQLTLVLAIVLQSGRAEYYQCEGWHLHGLPGHLLGPARLPPGPAHLPPRQARPGAGLLRDLLPVEPAAAVAPRPGRGPLLGALPPLRGSALPGPVAGAAVLGLVAGHRFHARPPLRVALPGHSGHHPLLLLVQRGRGPHSRPRHHPPGVPPERQRAHGGHLGDAGRLAARRGPAAGAAALGRPQLPSGSGAAACLLPLAAPQLPLGA</sequence>
<evidence type="ECO:0000256" key="2">
    <source>
        <dbReference type="ARBA" id="ARBA00008789"/>
    </source>
</evidence>
<feature type="region of interest" description="Disordered" evidence="10">
    <location>
        <begin position="278"/>
        <end position="309"/>
    </location>
</feature>
<comment type="caution">
    <text evidence="11">The sequence shown here is derived from an EMBL/GenBank/DDBJ whole genome shotgun (WGS) entry which is preliminary data.</text>
</comment>
<evidence type="ECO:0000256" key="3">
    <source>
        <dbReference type="ARBA" id="ARBA00022475"/>
    </source>
</evidence>
<keyword evidence="4 9" id="KW-0812">Transmembrane</keyword>
<evidence type="ECO:0000313" key="11">
    <source>
        <dbReference type="EMBL" id="KAF6384170.1"/>
    </source>
</evidence>
<keyword evidence="6 9" id="KW-1133">Transmembrane helix</keyword>
<accession>A0A7J8ADP4</accession>
<organism evidence="11 12">
    <name type="scientific">Pipistrellus kuhlii</name>
    <name type="common">Kuhl's pipistrelle</name>
    <dbReference type="NCBI Taxonomy" id="59472"/>
    <lineage>
        <taxon>Eukaryota</taxon>
        <taxon>Metazoa</taxon>
        <taxon>Chordata</taxon>
        <taxon>Craniata</taxon>
        <taxon>Vertebrata</taxon>
        <taxon>Euteleostomi</taxon>
        <taxon>Mammalia</taxon>
        <taxon>Eutheria</taxon>
        <taxon>Laurasiatheria</taxon>
        <taxon>Chiroptera</taxon>
        <taxon>Yangochiroptera</taxon>
        <taxon>Vespertilionidae</taxon>
        <taxon>Pipistrellus</taxon>
    </lineage>
</organism>
<dbReference type="GO" id="GO:0005886">
    <property type="term" value="C:plasma membrane"/>
    <property type="evidence" value="ECO:0007669"/>
    <property type="project" value="UniProtKB-SubCell"/>
</dbReference>
<dbReference type="InterPro" id="IPR018629">
    <property type="entry name" value="XK-rel"/>
</dbReference>
<keyword evidence="12" id="KW-1185">Reference proteome</keyword>
<reference evidence="11 12" key="1">
    <citation type="journal article" date="2020" name="Nature">
        <title>Six reference-quality genomes reveal evolution of bat adaptations.</title>
        <authorList>
            <person name="Jebb D."/>
            <person name="Huang Z."/>
            <person name="Pippel M."/>
            <person name="Hughes G.M."/>
            <person name="Lavrichenko K."/>
            <person name="Devanna P."/>
            <person name="Winkler S."/>
            <person name="Jermiin L.S."/>
            <person name="Skirmuntt E.C."/>
            <person name="Katzourakis A."/>
            <person name="Burkitt-Gray L."/>
            <person name="Ray D.A."/>
            <person name="Sullivan K.A.M."/>
            <person name="Roscito J.G."/>
            <person name="Kirilenko B.M."/>
            <person name="Davalos L.M."/>
            <person name="Corthals A.P."/>
            <person name="Power M.L."/>
            <person name="Jones G."/>
            <person name="Ransome R.D."/>
            <person name="Dechmann D.K.N."/>
            <person name="Locatelli A.G."/>
            <person name="Puechmaille S.J."/>
            <person name="Fedrigo O."/>
            <person name="Jarvis E.D."/>
            <person name="Hiller M."/>
            <person name="Vernes S.C."/>
            <person name="Myers E.W."/>
            <person name="Teeling E.C."/>
        </authorList>
    </citation>
    <scope>NUCLEOTIDE SEQUENCE [LARGE SCALE GENOMIC DNA]</scope>
    <source>
        <strain evidence="11">MPipKuh1</strain>
        <tissue evidence="11">Flight muscle</tissue>
    </source>
</reference>
<dbReference type="GO" id="GO:0043652">
    <property type="term" value="P:engulfment of apoptotic cell"/>
    <property type="evidence" value="ECO:0007669"/>
    <property type="project" value="TreeGrafter"/>
</dbReference>
<feature type="compositionally biased region" description="Basic residues" evidence="10">
    <location>
        <begin position="279"/>
        <end position="289"/>
    </location>
</feature>
<proteinExistence type="inferred from homology"/>
<evidence type="ECO:0000256" key="9">
    <source>
        <dbReference type="RuleBase" id="RU910716"/>
    </source>
</evidence>
<evidence type="ECO:0000256" key="10">
    <source>
        <dbReference type="SAM" id="MobiDB-lite"/>
    </source>
</evidence>
<dbReference type="PANTHER" id="PTHR16024:SF8">
    <property type="entry name" value="XK-RELATED PROTEIN 8"/>
    <property type="match status" value="1"/>
</dbReference>
<dbReference type="GO" id="GO:1902742">
    <property type="term" value="P:apoptotic process involved in development"/>
    <property type="evidence" value="ECO:0007669"/>
    <property type="project" value="TreeGrafter"/>
</dbReference>
<dbReference type="EMBL" id="JACAGB010000002">
    <property type="protein sequence ID" value="KAF6384170.1"/>
    <property type="molecule type" value="Genomic_DNA"/>
</dbReference>
<feature type="transmembrane region" description="Helical" evidence="9">
    <location>
        <begin position="44"/>
        <end position="68"/>
    </location>
</feature>